<evidence type="ECO:0000259" key="9">
    <source>
        <dbReference type="PROSITE" id="PS50113"/>
    </source>
</evidence>
<dbReference type="Pfam" id="PF02518">
    <property type="entry name" value="HATPase_c"/>
    <property type="match status" value="1"/>
</dbReference>
<comment type="caution">
    <text evidence="10">The sequence shown here is derived from an EMBL/GenBank/DDBJ whole genome shotgun (WGS) entry which is preliminary data.</text>
</comment>
<evidence type="ECO:0000313" key="10">
    <source>
        <dbReference type="EMBL" id="ODN69633.1"/>
    </source>
</evidence>
<dbReference type="InterPro" id="IPR036097">
    <property type="entry name" value="HisK_dim/P_sf"/>
</dbReference>
<feature type="transmembrane region" description="Helical" evidence="6">
    <location>
        <begin position="61"/>
        <end position="90"/>
    </location>
</feature>
<dbReference type="PRINTS" id="PR00344">
    <property type="entry name" value="BCTRLSENSOR"/>
</dbReference>
<dbReference type="CDD" id="cd00082">
    <property type="entry name" value="HisKA"/>
    <property type="match status" value="1"/>
</dbReference>
<keyword evidence="6" id="KW-0812">Transmembrane</keyword>
<dbReference type="InterPro" id="IPR003661">
    <property type="entry name" value="HisK_dim/P_dom"/>
</dbReference>
<dbReference type="InterPro" id="IPR058544">
    <property type="entry name" value="ETR1_N"/>
</dbReference>
<dbReference type="PANTHER" id="PTHR43304:SF1">
    <property type="entry name" value="PAC DOMAIN-CONTAINING PROTEIN"/>
    <property type="match status" value="1"/>
</dbReference>
<feature type="domain" description="PAS" evidence="8">
    <location>
        <begin position="177"/>
        <end position="247"/>
    </location>
</feature>
<dbReference type="PANTHER" id="PTHR43304">
    <property type="entry name" value="PHYTOCHROME-LIKE PROTEIN CPH1"/>
    <property type="match status" value="1"/>
</dbReference>
<evidence type="ECO:0000256" key="6">
    <source>
        <dbReference type="SAM" id="Phobius"/>
    </source>
</evidence>
<accession>A0A1E3GZZ1</accession>
<name>A0A1E3GZZ1_9HYPH</name>
<feature type="transmembrane region" description="Helical" evidence="6">
    <location>
        <begin position="96"/>
        <end position="116"/>
    </location>
</feature>
<dbReference type="CDD" id="cd00130">
    <property type="entry name" value="PAS"/>
    <property type="match status" value="1"/>
</dbReference>
<dbReference type="InterPro" id="IPR004358">
    <property type="entry name" value="Sig_transdc_His_kin-like_C"/>
</dbReference>
<evidence type="ECO:0000256" key="3">
    <source>
        <dbReference type="ARBA" id="ARBA00022553"/>
    </source>
</evidence>
<dbReference type="InterPro" id="IPR036890">
    <property type="entry name" value="HATPase_C_sf"/>
</dbReference>
<dbReference type="RefSeq" id="WP_069307495.1">
    <property type="nucleotide sequence ID" value="NZ_MCRJ01000081.1"/>
</dbReference>
<dbReference type="Pfam" id="PF13426">
    <property type="entry name" value="PAS_9"/>
    <property type="match status" value="1"/>
</dbReference>
<reference evidence="10 11" key="1">
    <citation type="submission" date="2016-07" db="EMBL/GenBank/DDBJ databases">
        <title>Draft Genome Sequence of Methylobrevis pamukkalensis PK2.</title>
        <authorList>
            <person name="Vasilenko O.V."/>
            <person name="Doronina N.V."/>
            <person name="Shmareva M.N."/>
            <person name="Tarlachkov S.V."/>
            <person name="Mustakhimov I."/>
            <person name="Trotsenko Y.A."/>
        </authorList>
    </citation>
    <scope>NUCLEOTIDE SEQUENCE [LARGE SCALE GENOMIC DNA]</scope>
    <source>
        <strain evidence="10 11">PK2</strain>
    </source>
</reference>
<comment type="catalytic activity">
    <reaction evidence="1">
        <text>ATP + protein L-histidine = ADP + protein N-phospho-L-histidine.</text>
        <dbReference type="EC" id="2.7.13.3"/>
    </reaction>
</comment>
<evidence type="ECO:0000313" key="11">
    <source>
        <dbReference type="Proteomes" id="UP000094622"/>
    </source>
</evidence>
<evidence type="ECO:0000256" key="4">
    <source>
        <dbReference type="ARBA" id="ARBA00022679"/>
    </source>
</evidence>
<gene>
    <name evidence="10" type="primary">cph1_3</name>
    <name evidence="10" type="ORF">A6302_03053</name>
</gene>
<dbReference type="InterPro" id="IPR000700">
    <property type="entry name" value="PAS-assoc_C"/>
</dbReference>
<dbReference type="EMBL" id="MCRJ01000081">
    <property type="protein sequence ID" value="ODN69633.1"/>
    <property type="molecule type" value="Genomic_DNA"/>
</dbReference>
<dbReference type="AlphaFoldDB" id="A0A1E3GZZ1"/>
<dbReference type="NCBIfam" id="TIGR00229">
    <property type="entry name" value="sensory_box"/>
    <property type="match status" value="1"/>
</dbReference>
<evidence type="ECO:0000256" key="2">
    <source>
        <dbReference type="ARBA" id="ARBA00012438"/>
    </source>
</evidence>
<dbReference type="EC" id="2.7.13.3" evidence="2"/>
<evidence type="ECO:0000256" key="1">
    <source>
        <dbReference type="ARBA" id="ARBA00000085"/>
    </source>
</evidence>
<keyword evidence="3" id="KW-0597">Phosphoprotein</keyword>
<proteinExistence type="predicted"/>
<evidence type="ECO:0000259" key="7">
    <source>
        <dbReference type="PROSITE" id="PS50109"/>
    </source>
</evidence>
<organism evidence="10 11">
    <name type="scientific">Methylobrevis pamukkalensis</name>
    <dbReference type="NCBI Taxonomy" id="1439726"/>
    <lineage>
        <taxon>Bacteria</taxon>
        <taxon>Pseudomonadati</taxon>
        <taxon>Pseudomonadota</taxon>
        <taxon>Alphaproteobacteria</taxon>
        <taxon>Hyphomicrobiales</taxon>
        <taxon>Pleomorphomonadaceae</taxon>
        <taxon>Methylobrevis</taxon>
    </lineage>
</organism>
<evidence type="ECO:0000259" key="8">
    <source>
        <dbReference type="PROSITE" id="PS50112"/>
    </source>
</evidence>
<feature type="transmembrane region" description="Helical" evidence="6">
    <location>
        <begin position="36"/>
        <end position="54"/>
    </location>
</feature>
<dbReference type="SMART" id="SM00388">
    <property type="entry name" value="HisKA"/>
    <property type="match status" value="1"/>
</dbReference>
<dbReference type="Proteomes" id="UP000094622">
    <property type="component" value="Unassembled WGS sequence"/>
</dbReference>
<dbReference type="InterPro" id="IPR052162">
    <property type="entry name" value="Sensor_kinase/Photoreceptor"/>
</dbReference>
<dbReference type="SUPFAM" id="SSF47384">
    <property type="entry name" value="Homodimeric domain of signal transducing histidine kinase"/>
    <property type="match status" value="1"/>
</dbReference>
<dbReference type="InterPro" id="IPR005467">
    <property type="entry name" value="His_kinase_dom"/>
</dbReference>
<dbReference type="Gene3D" id="3.30.450.20">
    <property type="entry name" value="PAS domain"/>
    <property type="match status" value="1"/>
</dbReference>
<dbReference type="Pfam" id="PF25487">
    <property type="entry name" value="ETR1_N"/>
    <property type="match status" value="1"/>
</dbReference>
<protein>
    <recommendedName>
        <fullName evidence="2">histidine kinase</fullName>
        <ecNumber evidence="2">2.7.13.3</ecNumber>
    </recommendedName>
</protein>
<dbReference type="SUPFAM" id="SSF55874">
    <property type="entry name" value="ATPase domain of HSP90 chaperone/DNA topoisomerase II/histidine kinase"/>
    <property type="match status" value="1"/>
</dbReference>
<dbReference type="OrthoDB" id="9808408at2"/>
<dbReference type="SUPFAM" id="SSF55785">
    <property type="entry name" value="PYP-like sensor domain (PAS domain)"/>
    <property type="match status" value="1"/>
</dbReference>
<sequence length="547" mass="61242">MSSLFAGLLGSAAFMPHGYCLLWQPELLGLHAVSDLFIALAYFSIPATLVILARRRPEKEFVWIFTLFAAFIMLCGLTHVMGLATLWWPVYTAQGLVKLLTAIVSIATAIAIWKALPHLAALPSQEELRLVNAELQRRVEENARINAELVAVRDSLEEKVHERTRELEIANARIARSEDYFRRSYRRTPAIAFIARQDGEIIEVTDNWVLAMGYSRDEAIGMNINDLLTEESRATAQSMPWEVMFRDNDGLVSGIELSYRRRDDTVMEGDVAVIREVDTATDETIYLVLIVDVTERNRAQRKLEEQALNLMRANESLEQFAYVASHDLQEPLRKIVLYADMLTDGLAQGRTDDVTYAAQVVRDASLRARALVSDLLSYSRASNRKLDLGAYDFAMALGDARSTLSQLIEDSGAVIRLEGPSVTLFADRLLLDQVLLNLLSNSIKYARDKVPPQIDVTVGTRHRRKLCLTFADNGIGFREEYARKIFEPFTRLHGRSQYPGTGIGLAICRAVCDRHGWKISASGRPGEGAVFTIEIPRSSFAIAGETD</sequence>
<keyword evidence="5" id="KW-0418">Kinase</keyword>
<dbReference type="Gene3D" id="1.10.287.130">
    <property type="match status" value="1"/>
</dbReference>
<keyword evidence="6" id="KW-0472">Membrane</keyword>
<feature type="domain" description="PAC" evidence="9">
    <location>
        <begin position="253"/>
        <end position="305"/>
    </location>
</feature>
<dbReference type="PROSITE" id="PS50112">
    <property type="entry name" value="PAS"/>
    <property type="match status" value="1"/>
</dbReference>
<dbReference type="PROSITE" id="PS50109">
    <property type="entry name" value="HIS_KIN"/>
    <property type="match status" value="1"/>
</dbReference>
<dbReference type="PROSITE" id="PS50113">
    <property type="entry name" value="PAC"/>
    <property type="match status" value="1"/>
</dbReference>
<dbReference type="InterPro" id="IPR035965">
    <property type="entry name" value="PAS-like_dom_sf"/>
</dbReference>
<evidence type="ECO:0000256" key="5">
    <source>
        <dbReference type="ARBA" id="ARBA00022777"/>
    </source>
</evidence>
<keyword evidence="6" id="KW-1133">Transmembrane helix</keyword>
<dbReference type="InterPro" id="IPR000014">
    <property type="entry name" value="PAS"/>
</dbReference>
<dbReference type="Gene3D" id="3.30.565.10">
    <property type="entry name" value="Histidine kinase-like ATPase, C-terminal domain"/>
    <property type="match status" value="1"/>
</dbReference>
<dbReference type="SMART" id="SM00091">
    <property type="entry name" value="PAS"/>
    <property type="match status" value="1"/>
</dbReference>
<keyword evidence="11" id="KW-1185">Reference proteome</keyword>
<dbReference type="SMART" id="SM00387">
    <property type="entry name" value="HATPase_c"/>
    <property type="match status" value="1"/>
</dbReference>
<dbReference type="InterPro" id="IPR003594">
    <property type="entry name" value="HATPase_dom"/>
</dbReference>
<dbReference type="GO" id="GO:0000155">
    <property type="term" value="F:phosphorelay sensor kinase activity"/>
    <property type="evidence" value="ECO:0007669"/>
    <property type="project" value="InterPro"/>
</dbReference>
<dbReference type="Pfam" id="PF00512">
    <property type="entry name" value="HisKA"/>
    <property type="match status" value="1"/>
</dbReference>
<feature type="domain" description="Histidine kinase" evidence="7">
    <location>
        <begin position="323"/>
        <end position="539"/>
    </location>
</feature>
<keyword evidence="4 10" id="KW-0808">Transferase</keyword>